<reference evidence="2 3" key="1">
    <citation type="journal article" date="2016" name="Nat. Commun.">
        <title>Ectomycorrhizal ecology is imprinted in the genome of the dominant symbiotic fungus Cenococcum geophilum.</title>
        <authorList>
            <consortium name="DOE Joint Genome Institute"/>
            <person name="Peter M."/>
            <person name="Kohler A."/>
            <person name="Ohm R.A."/>
            <person name="Kuo A."/>
            <person name="Krutzmann J."/>
            <person name="Morin E."/>
            <person name="Arend M."/>
            <person name="Barry K.W."/>
            <person name="Binder M."/>
            <person name="Choi C."/>
            <person name="Clum A."/>
            <person name="Copeland A."/>
            <person name="Grisel N."/>
            <person name="Haridas S."/>
            <person name="Kipfer T."/>
            <person name="LaButti K."/>
            <person name="Lindquist E."/>
            <person name="Lipzen A."/>
            <person name="Maire R."/>
            <person name="Meier B."/>
            <person name="Mihaltcheva S."/>
            <person name="Molinier V."/>
            <person name="Murat C."/>
            <person name="Poggeler S."/>
            <person name="Quandt C.A."/>
            <person name="Sperisen C."/>
            <person name="Tritt A."/>
            <person name="Tisserant E."/>
            <person name="Crous P.W."/>
            <person name="Henrissat B."/>
            <person name="Nehls U."/>
            <person name="Egli S."/>
            <person name="Spatafora J.W."/>
            <person name="Grigoriev I.V."/>
            <person name="Martin F.M."/>
        </authorList>
    </citation>
    <scope>NUCLEOTIDE SEQUENCE [LARGE SCALE GENOMIC DNA]</scope>
    <source>
        <strain evidence="2 3">CBS 207.34</strain>
    </source>
</reference>
<proteinExistence type="predicted"/>
<feature type="region of interest" description="Disordered" evidence="1">
    <location>
        <begin position="1"/>
        <end position="31"/>
    </location>
</feature>
<dbReference type="Proteomes" id="UP000250140">
    <property type="component" value="Unassembled WGS sequence"/>
</dbReference>
<name>A0A8E2JQR8_9PEZI</name>
<keyword evidence="3" id="KW-1185">Reference proteome</keyword>
<gene>
    <name evidence="2" type="ORF">AOQ84DRAFT_82749</name>
</gene>
<evidence type="ECO:0000313" key="2">
    <source>
        <dbReference type="EMBL" id="OCL06170.1"/>
    </source>
</evidence>
<organism evidence="2 3">
    <name type="scientific">Glonium stellatum</name>
    <dbReference type="NCBI Taxonomy" id="574774"/>
    <lineage>
        <taxon>Eukaryota</taxon>
        <taxon>Fungi</taxon>
        <taxon>Dikarya</taxon>
        <taxon>Ascomycota</taxon>
        <taxon>Pezizomycotina</taxon>
        <taxon>Dothideomycetes</taxon>
        <taxon>Pleosporomycetidae</taxon>
        <taxon>Gloniales</taxon>
        <taxon>Gloniaceae</taxon>
        <taxon>Glonium</taxon>
    </lineage>
</organism>
<feature type="compositionally biased region" description="Polar residues" evidence="1">
    <location>
        <begin position="440"/>
        <end position="452"/>
    </location>
</feature>
<evidence type="ECO:0000256" key="1">
    <source>
        <dbReference type="SAM" id="MobiDB-lite"/>
    </source>
</evidence>
<sequence>MSLVFPFSPYTHAHPSQRNSDQSYSKASSPAGPHIEVELNLRGLTATGRNSTLDVYCPQSRRGQTQPKNPVEHLDVITTWKSLSIPQAYEIAFWENAFKVSLEKIVSEAFMGKFWEQCSHFGSGDGDLIIRHLINFVETTDSKTFQIDIPYLILAMLEIYYESELNQHHRWFVTSHDLPAAICNFLRTRDCFKDTFPRPEVDIRFSAKKVLNPYGVQIIGDVKWYAPVVNLANFVAASAIGSEYRLLPQYIEPILDGEYTSYAVEPVYCVASNTLPLAWDQSVQGFRGIVPNITSGFEALKPLLRLGYTSHSSIMRAAYINLTVVATKFFPGNVRFERVSRFKIQLNITPKMQGPRISTTLKNHSGSQDADSRRFPEDSRLVQITHPYDKHHPCSTDCVYPQNKPGRRNNKHNQLVSTHQNIQVNTLLGLHTPPRPLGDRTSSWLPSYTNTPDSKRPHTRSTDASLAGMRNASPLELLPPLRSSARVSRNSTRRVKSRPCSLSSGANFTDEILSTDGRRKQRRLRPCDDEEASFFPTLLLPSPSDHADESHFRTEDLCFPSHSWDLPSDLKSRASHKKTLRPPSPSWETPSNANPDQPPQIPSRRWGSRYKRLKASQSATVCPPSSSSTDATITANDYKEHKRADSAMGGCIGESLYGLDGEDEFDWAEQFLLFKAAATTPNLLESYGIFSPPNYQHGNDRTHDRSLATDESTYTATDDGKIDKSHRPVPVYPILHEDGKFDRNYFRNLPSGFQNETFGEDRVFTVRQVPERTNPGTTGRANMLPESYRKLEVVFESPTVEPSHNLCKNAPEFTTAQSPSKSPSVTQQEIQANYEAFLRDKARVLAEEHVDDSEAKEFEAMFMGVDEQEEQAWDDESAYDEP</sequence>
<feature type="region of interest" description="Disordered" evidence="1">
    <location>
        <begin position="354"/>
        <end position="412"/>
    </location>
</feature>
<dbReference type="AlphaFoldDB" id="A0A8E2JQR8"/>
<dbReference type="OrthoDB" id="5330058at2759"/>
<feature type="region of interest" description="Disordered" evidence="1">
    <location>
        <begin position="573"/>
        <end position="604"/>
    </location>
</feature>
<feature type="compositionally biased region" description="Polar residues" evidence="1">
    <location>
        <begin position="586"/>
        <end position="595"/>
    </location>
</feature>
<accession>A0A8E2JQR8</accession>
<protein>
    <submittedName>
        <fullName evidence="2">Uncharacterized protein</fullName>
    </submittedName>
</protein>
<feature type="region of interest" description="Disordered" evidence="1">
    <location>
        <begin position="429"/>
        <end position="527"/>
    </location>
</feature>
<feature type="compositionally biased region" description="Polar residues" evidence="1">
    <location>
        <begin position="14"/>
        <end position="28"/>
    </location>
</feature>
<feature type="compositionally biased region" description="Low complexity" evidence="1">
    <location>
        <begin position="473"/>
        <end position="484"/>
    </location>
</feature>
<evidence type="ECO:0000313" key="3">
    <source>
        <dbReference type="Proteomes" id="UP000250140"/>
    </source>
</evidence>
<feature type="compositionally biased region" description="Basic and acidic residues" evidence="1">
    <location>
        <begin position="370"/>
        <end position="380"/>
    </location>
</feature>
<feature type="compositionally biased region" description="Polar residues" evidence="1">
    <location>
        <begin position="354"/>
        <end position="369"/>
    </location>
</feature>
<dbReference type="EMBL" id="KV750120">
    <property type="protein sequence ID" value="OCL06170.1"/>
    <property type="molecule type" value="Genomic_DNA"/>
</dbReference>